<dbReference type="Proteomes" id="UP000824782">
    <property type="component" value="Unassembled WGS sequence"/>
</dbReference>
<dbReference type="GO" id="GO:0003723">
    <property type="term" value="F:RNA binding"/>
    <property type="evidence" value="ECO:0007669"/>
    <property type="project" value="InterPro"/>
</dbReference>
<evidence type="ECO:0000256" key="2">
    <source>
        <dbReference type="ARBA" id="ARBA00004408"/>
    </source>
</evidence>
<dbReference type="InterPro" id="IPR010304">
    <property type="entry name" value="SMN_Tudor"/>
</dbReference>
<dbReference type="CDD" id="cd22851">
    <property type="entry name" value="SMN_N"/>
    <property type="match status" value="1"/>
</dbReference>
<dbReference type="SUPFAM" id="SSF63748">
    <property type="entry name" value="Tudor/PWWP/MBT"/>
    <property type="match status" value="1"/>
</dbReference>
<evidence type="ECO:0000313" key="15">
    <source>
        <dbReference type="Proteomes" id="UP000824782"/>
    </source>
</evidence>
<proteinExistence type="inferred from homology"/>
<dbReference type="InterPro" id="IPR047313">
    <property type="entry name" value="SMN_C"/>
</dbReference>
<dbReference type="PROSITE" id="PS50304">
    <property type="entry name" value="TUDOR"/>
    <property type="match status" value="1"/>
</dbReference>
<dbReference type="EMBL" id="WNYA01000001">
    <property type="protein sequence ID" value="KAG8598501.1"/>
    <property type="molecule type" value="Genomic_DNA"/>
</dbReference>
<gene>
    <name evidence="14" type="ORF">GDO81_002635</name>
</gene>
<accession>A0AAV7DPE3</accession>
<dbReference type="GO" id="GO:0097504">
    <property type="term" value="C:Gemini of Cajal bodies"/>
    <property type="evidence" value="ECO:0007669"/>
    <property type="project" value="UniProtKB-SubCell"/>
</dbReference>
<dbReference type="CDD" id="cd20398">
    <property type="entry name" value="Tudor_SMN"/>
    <property type="match status" value="1"/>
</dbReference>
<keyword evidence="9" id="KW-0539">Nucleus</keyword>
<dbReference type="Gene3D" id="3.40.190.10">
    <property type="entry name" value="Periplasmic binding protein-like II"/>
    <property type="match status" value="1"/>
</dbReference>
<reference evidence="14" key="1">
    <citation type="thesis" date="2020" institute="ProQuest LLC" country="789 East Eisenhower Parkway, Ann Arbor, MI, USA">
        <title>Comparative Genomics and Chromosome Evolution.</title>
        <authorList>
            <person name="Mudd A.B."/>
        </authorList>
    </citation>
    <scope>NUCLEOTIDE SEQUENCE</scope>
    <source>
        <strain evidence="14">237g6f4</strain>
        <tissue evidence="14">Blood</tissue>
    </source>
</reference>
<name>A0AAV7DPE3_ENGPU</name>
<evidence type="ECO:0000259" key="13">
    <source>
        <dbReference type="PROSITE" id="PS50304"/>
    </source>
</evidence>
<dbReference type="GO" id="GO:0043204">
    <property type="term" value="C:perikaryon"/>
    <property type="evidence" value="ECO:0007669"/>
    <property type="project" value="UniProtKB-SubCell"/>
</dbReference>
<keyword evidence="7" id="KW-0507">mRNA processing</keyword>
<evidence type="ECO:0000256" key="4">
    <source>
        <dbReference type="ARBA" id="ARBA00004484"/>
    </source>
</evidence>
<keyword evidence="12" id="KW-1133">Transmembrane helix</keyword>
<dbReference type="PANTHER" id="PTHR39267:SF1">
    <property type="entry name" value="SURVIVAL MOTOR NEURON PROTEIN"/>
    <property type="match status" value="1"/>
</dbReference>
<dbReference type="InterPro" id="IPR040424">
    <property type="entry name" value="Smn1"/>
</dbReference>
<feature type="region of interest" description="Disordered" evidence="11">
    <location>
        <begin position="176"/>
        <end position="236"/>
    </location>
</feature>
<dbReference type="GO" id="GO:0008380">
    <property type="term" value="P:RNA splicing"/>
    <property type="evidence" value="ECO:0007669"/>
    <property type="project" value="UniProtKB-KW"/>
</dbReference>
<comment type="similarity">
    <text evidence="5">Belongs to the SMN family.</text>
</comment>
<comment type="caution">
    <text evidence="14">The sequence shown here is derived from an EMBL/GenBank/DDBJ whole genome shotgun (WGS) entry which is preliminary data.</text>
</comment>
<dbReference type="AlphaFoldDB" id="A0AAV7DPE3"/>
<evidence type="ECO:0000256" key="6">
    <source>
        <dbReference type="ARBA" id="ARBA00022490"/>
    </source>
</evidence>
<evidence type="ECO:0000256" key="7">
    <source>
        <dbReference type="ARBA" id="ARBA00022664"/>
    </source>
</evidence>
<keyword evidence="12" id="KW-0812">Transmembrane</keyword>
<dbReference type="PANTHER" id="PTHR39267">
    <property type="entry name" value="SURVIVAL MOTOR NEURON-LIKE PROTEIN 1"/>
    <property type="match status" value="1"/>
</dbReference>
<evidence type="ECO:0000256" key="5">
    <source>
        <dbReference type="ARBA" id="ARBA00005371"/>
    </source>
</evidence>
<dbReference type="InterPro" id="IPR049481">
    <property type="entry name" value="SMN_G2-BD"/>
</dbReference>
<evidence type="ECO:0000256" key="11">
    <source>
        <dbReference type="SAM" id="MobiDB-lite"/>
    </source>
</evidence>
<evidence type="ECO:0000256" key="10">
    <source>
        <dbReference type="ARBA" id="ARBA00034695"/>
    </source>
</evidence>
<evidence type="ECO:0000256" key="1">
    <source>
        <dbReference type="ARBA" id="ARBA00004216"/>
    </source>
</evidence>
<keyword evidence="12" id="KW-0472">Membrane</keyword>
<evidence type="ECO:0000256" key="8">
    <source>
        <dbReference type="ARBA" id="ARBA00023187"/>
    </source>
</evidence>
<dbReference type="Pfam" id="PF20636">
    <property type="entry name" value="SMN_G2-BD"/>
    <property type="match status" value="1"/>
</dbReference>
<evidence type="ECO:0000256" key="9">
    <source>
        <dbReference type="ARBA" id="ARBA00023242"/>
    </source>
</evidence>
<dbReference type="GO" id="GO:0006397">
    <property type="term" value="P:mRNA processing"/>
    <property type="evidence" value="ECO:0007669"/>
    <property type="project" value="UniProtKB-KW"/>
</dbReference>
<feature type="compositionally biased region" description="Basic and acidic residues" evidence="11">
    <location>
        <begin position="184"/>
        <end position="216"/>
    </location>
</feature>
<keyword evidence="8" id="KW-0508">mRNA splicing</keyword>
<dbReference type="CDD" id="cd22852">
    <property type="entry name" value="SMN_C"/>
    <property type="match status" value="1"/>
</dbReference>
<dbReference type="InterPro" id="IPR002999">
    <property type="entry name" value="Tudor"/>
</dbReference>
<protein>
    <recommendedName>
        <fullName evidence="13">Tudor domain-containing protein</fullName>
    </recommendedName>
</protein>
<feature type="transmembrane region" description="Helical" evidence="12">
    <location>
        <begin position="30"/>
        <end position="47"/>
    </location>
</feature>
<comment type="subcellular location">
    <subcellularLocation>
        <location evidence="1">Cytoplasm</location>
        <location evidence="1">Myofibril</location>
        <location evidence="1">Sarcomere</location>
        <location evidence="1">Z line</location>
    </subcellularLocation>
    <subcellularLocation>
        <location evidence="3">Cytoplasmic granule</location>
    </subcellularLocation>
    <subcellularLocation>
        <location evidence="2">Nucleus</location>
        <location evidence="2">Cajal body</location>
    </subcellularLocation>
    <subcellularLocation>
        <location evidence="10">Nucleus</location>
        <location evidence="10">Gem</location>
    </subcellularLocation>
    <subcellularLocation>
        <location evidence="4">Perikaryon</location>
    </subcellularLocation>
</comment>
<sequence>MVMFHHVTFIQITSFSWLLLYFGLRVYIKIFSYVSILFYVISANVHYDSTFHCSSQQSDDSDIWDDTALIKAYDKAVSSFKRALKNGGDFPMEPVSPEKNTKAKRKNNKKNKSRKKTNAAPLKKWRVGDSCNAIWSEDGNMYPATIDSIDMKRGTCIVTYTGYGNSEEQSLADLRFPDSSEGESDPRDTIQDINGDEHSTDESDKSSRDSDNRDQQRAAAPKPSHWNLPFPPAPPPFMPGFGQAGDKSTQAHPFIPGWPPSFPPGPPLIPPPPPMGPDIAEDDEALGSMLIAWYMSGYHTGYYLGLKQGRMEASYGKYSHPK</sequence>
<evidence type="ECO:0000256" key="3">
    <source>
        <dbReference type="ARBA" id="ARBA00004463"/>
    </source>
</evidence>
<keyword evidence="6" id="KW-0963">Cytoplasm</keyword>
<dbReference type="FunFam" id="2.30.30.140:FF:000038">
    <property type="entry name" value="Survival of motor neuron-related-splicing factor 30"/>
    <property type="match status" value="1"/>
</dbReference>
<evidence type="ECO:0000313" key="14">
    <source>
        <dbReference type="EMBL" id="KAG8598501.1"/>
    </source>
</evidence>
<dbReference type="GO" id="GO:0015030">
    <property type="term" value="C:Cajal body"/>
    <property type="evidence" value="ECO:0007669"/>
    <property type="project" value="UniProtKB-SubCell"/>
</dbReference>
<feature type="domain" description="Tudor" evidence="13">
    <location>
        <begin position="124"/>
        <end position="184"/>
    </location>
</feature>
<dbReference type="InterPro" id="IPR047298">
    <property type="entry name" value="Tudor_SMN_eumet"/>
</dbReference>
<dbReference type="GO" id="GO:0030018">
    <property type="term" value="C:Z disc"/>
    <property type="evidence" value="ECO:0007669"/>
    <property type="project" value="UniProtKB-SubCell"/>
</dbReference>
<keyword evidence="15" id="KW-1185">Reference proteome</keyword>
<dbReference type="Pfam" id="PF06003">
    <property type="entry name" value="SMN_Tudor"/>
    <property type="match status" value="1"/>
</dbReference>
<evidence type="ECO:0000256" key="12">
    <source>
        <dbReference type="SAM" id="Phobius"/>
    </source>
</evidence>
<organism evidence="14 15">
    <name type="scientific">Engystomops pustulosus</name>
    <name type="common">Tungara frog</name>
    <name type="synonym">Physalaemus pustulosus</name>
    <dbReference type="NCBI Taxonomy" id="76066"/>
    <lineage>
        <taxon>Eukaryota</taxon>
        <taxon>Metazoa</taxon>
        <taxon>Chordata</taxon>
        <taxon>Craniata</taxon>
        <taxon>Vertebrata</taxon>
        <taxon>Euteleostomi</taxon>
        <taxon>Amphibia</taxon>
        <taxon>Batrachia</taxon>
        <taxon>Anura</taxon>
        <taxon>Neobatrachia</taxon>
        <taxon>Hyloidea</taxon>
        <taxon>Leptodactylidae</taxon>
        <taxon>Leiuperinae</taxon>
        <taxon>Engystomops</taxon>
    </lineage>
</organism>
<dbReference type="SMART" id="SM00333">
    <property type="entry name" value="TUDOR"/>
    <property type="match status" value="1"/>
</dbReference>
<feature type="region of interest" description="Disordered" evidence="11">
    <location>
        <begin position="91"/>
        <end position="121"/>
    </location>
</feature>
<dbReference type="Gene3D" id="2.30.30.140">
    <property type="match status" value="1"/>
</dbReference>
<feature type="compositionally biased region" description="Basic residues" evidence="11">
    <location>
        <begin position="102"/>
        <end position="117"/>
    </location>
</feature>
<dbReference type="Pfam" id="PF20635">
    <property type="entry name" value="SMN_YG-box"/>
    <property type="match status" value="1"/>
</dbReference>